<feature type="domain" description="Reverse transcriptase" evidence="10">
    <location>
        <begin position="67"/>
        <end position="293"/>
    </location>
</feature>
<evidence type="ECO:0000313" key="12">
    <source>
        <dbReference type="Proteomes" id="UP000004090"/>
    </source>
</evidence>
<dbReference type="EC" id="2.7.7.49" evidence="1"/>
<dbReference type="PANTHER" id="PTHR34047:SF8">
    <property type="entry name" value="PROTEIN YKFC"/>
    <property type="match status" value="1"/>
</dbReference>
<dbReference type="GO" id="GO:0003964">
    <property type="term" value="F:RNA-directed DNA polymerase activity"/>
    <property type="evidence" value="ECO:0007669"/>
    <property type="project" value="UniProtKB-KW"/>
</dbReference>
<dbReference type="InterPro" id="IPR030931">
    <property type="entry name" value="Group_II_RT_mat"/>
</dbReference>
<evidence type="ECO:0000256" key="1">
    <source>
        <dbReference type="ARBA" id="ARBA00012493"/>
    </source>
</evidence>
<evidence type="ECO:0000256" key="6">
    <source>
        <dbReference type="ARBA" id="ARBA00022918"/>
    </source>
</evidence>
<accession>A8R971</accession>
<dbReference type="InterPro" id="IPR051083">
    <property type="entry name" value="GrpII_Intron_Splice-Mob/Def"/>
</dbReference>
<organism evidence="11 12">
    <name type="scientific">Amedibacillus dolichus DSM 3991</name>
    <dbReference type="NCBI Taxonomy" id="428127"/>
    <lineage>
        <taxon>Bacteria</taxon>
        <taxon>Bacillati</taxon>
        <taxon>Bacillota</taxon>
        <taxon>Erysipelotrichia</taxon>
        <taxon>Erysipelotrichales</taxon>
        <taxon>Erysipelotrichaceae</taxon>
        <taxon>Amedibacillus</taxon>
    </lineage>
</organism>
<dbReference type="AlphaFoldDB" id="A8R971"/>
<dbReference type="Gene3D" id="3.30.70.270">
    <property type="match status" value="1"/>
</dbReference>
<dbReference type="PRINTS" id="PR00866">
    <property type="entry name" value="RNADNAPOLMS"/>
</dbReference>
<evidence type="ECO:0000256" key="4">
    <source>
        <dbReference type="ARBA" id="ARBA00022723"/>
    </source>
</evidence>
<gene>
    <name evidence="11" type="ORF">EUBDOL_00503</name>
</gene>
<dbReference type="NCBIfam" id="TIGR04416">
    <property type="entry name" value="group_II_RT_mat"/>
    <property type="match status" value="1"/>
</dbReference>
<evidence type="ECO:0000256" key="3">
    <source>
        <dbReference type="ARBA" id="ARBA00022695"/>
    </source>
</evidence>
<protein>
    <recommendedName>
        <fullName evidence="1">RNA-directed DNA polymerase</fullName>
        <ecNumber evidence="1">2.7.7.49</ecNumber>
    </recommendedName>
</protein>
<name>A8R971_9FIRM</name>
<evidence type="ECO:0000256" key="5">
    <source>
        <dbReference type="ARBA" id="ARBA00022842"/>
    </source>
</evidence>
<dbReference type="InterPro" id="IPR043502">
    <property type="entry name" value="DNA/RNA_pol_sf"/>
</dbReference>
<comment type="similarity">
    <text evidence="8">Belongs to the bacterial reverse transcriptase family.</text>
</comment>
<dbReference type="CDD" id="cd01651">
    <property type="entry name" value="RT_G2_intron"/>
    <property type="match status" value="1"/>
</dbReference>
<dbReference type="SUPFAM" id="SSF56672">
    <property type="entry name" value="DNA/RNA polymerases"/>
    <property type="match status" value="1"/>
</dbReference>
<dbReference type="GO" id="GO:0046872">
    <property type="term" value="F:metal ion binding"/>
    <property type="evidence" value="ECO:0007669"/>
    <property type="project" value="UniProtKB-KW"/>
</dbReference>
<dbReference type="Pfam" id="PF00078">
    <property type="entry name" value="RVT_1"/>
    <property type="match status" value="1"/>
</dbReference>
<dbReference type="HOGENOM" id="CLU_013584_2_1_9"/>
<comment type="catalytic activity">
    <reaction evidence="9">
        <text>DNA(n) + a 2'-deoxyribonucleoside 5'-triphosphate = DNA(n+1) + diphosphate</text>
        <dbReference type="Rhea" id="RHEA:22508"/>
        <dbReference type="Rhea" id="RHEA-COMP:17339"/>
        <dbReference type="Rhea" id="RHEA-COMP:17340"/>
        <dbReference type="ChEBI" id="CHEBI:33019"/>
        <dbReference type="ChEBI" id="CHEBI:61560"/>
        <dbReference type="ChEBI" id="CHEBI:173112"/>
        <dbReference type="EC" id="2.7.7.49"/>
    </reaction>
</comment>
<dbReference type="GO" id="GO:0051607">
    <property type="term" value="P:defense response to virus"/>
    <property type="evidence" value="ECO:0007669"/>
    <property type="project" value="UniProtKB-KW"/>
</dbReference>
<dbReference type="GO" id="GO:0003723">
    <property type="term" value="F:RNA binding"/>
    <property type="evidence" value="ECO:0007669"/>
    <property type="project" value="InterPro"/>
</dbReference>
<keyword evidence="3" id="KW-0548">Nucleotidyltransferase</keyword>
<dbReference type="PANTHER" id="PTHR34047">
    <property type="entry name" value="NUCLEAR INTRON MATURASE 1, MITOCHONDRIAL-RELATED"/>
    <property type="match status" value="1"/>
</dbReference>
<comment type="caution">
    <text evidence="11">The sequence shown here is derived from an EMBL/GenBank/DDBJ whole genome shotgun (WGS) entry which is preliminary data.</text>
</comment>
<evidence type="ECO:0000256" key="7">
    <source>
        <dbReference type="ARBA" id="ARBA00023118"/>
    </source>
</evidence>
<proteinExistence type="inferred from homology"/>
<keyword evidence="4" id="KW-0479">Metal-binding</keyword>
<dbReference type="InterPro" id="IPR013597">
    <property type="entry name" value="Mat_intron_G2"/>
</dbReference>
<evidence type="ECO:0000256" key="2">
    <source>
        <dbReference type="ARBA" id="ARBA00022679"/>
    </source>
</evidence>
<keyword evidence="6 11" id="KW-0695">RNA-directed DNA polymerase</keyword>
<dbReference type="InterPro" id="IPR000123">
    <property type="entry name" value="Reverse_transcriptase_msDNA"/>
</dbReference>
<dbReference type="Proteomes" id="UP000004090">
    <property type="component" value="Unassembled WGS sequence"/>
</dbReference>
<keyword evidence="2" id="KW-0808">Transferase</keyword>
<dbReference type="PROSITE" id="PS50878">
    <property type="entry name" value="RT_POL"/>
    <property type="match status" value="1"/>
</dbReference>
<evidence type="ECO:0000259" key="10">
    <source>
        <dbReference type="PROSITE" id="PS50878"/>
    </source>
</evidence>
<dbReference type="InterPro" id="IPR000477">
    <property type="entry name" value="RT_dom"/>
</dbReference>
<evidence type="ECO:0000256" key="9">
    <source>
        <dbReference type="ARBA" id="ARBA00048173"/>
    </source>
</evidence>
<keyword evidence="5" id="KW-0460">Magnesium</keyword>
<evidence type="ECO:0000313" key="11">
    <source>
        <dbReference type="EMBL" id="EDP11945.1"/>
    </source>
</evidence>
<dbReference type="EMBL" id="ABAW02000017">
    <property type="protein sequence ID" value="EDP11945.1"/>
    <property type="molecule type" value="Genomic_DNA"/>
</dbReference>
<dbReference type="InterPro" id="IPR043128">
    <property type="entry name" value="Rev_trsase/Diguanyl_cyclase"/>
</dbReference>
<reference evidence="11 12" key="1">
    <citation type="submission" date="2007-09" db="EMBL/GenBank/DDBJ databases">
        <title>Draft genome sequence of Eubacterium dolichum (DSM 3991).</title>
        <authorList>
            <person name="Sudarsanam P."/>
            <person name="Ley R."/>
            <person name="Guruge J."/>
            <person name="Turnbaugh P.J."/>
            <person name="Mahowald M."/>
            <person name="Liep D."/>
            <person name="Gordon J."/>
        </authorList>
    </citation>
    <scope>NUCLEOTIDE SEQUENCE [LARGE SCALE GENOMIC DNA]</scope>
    <source>
        <strain evidence="11 12">DSM 3991</strain>
    </source>
</reference>
<sequence length="449" mass="52490">MKIEGIIPSTFTKGKESNSMRLIDEILREENLKEAIKRVKINKGAPGIDKMTVEEIDEYFNLYKEEIKQSIFEKKYKPQPVKRVYIPKANGKKRPLGISTVKDRVIQQAIAQKLSHIYDNQFSENSYGYRPKRSAQDAITKTLQYLNEGYEWVIDLDIKAYFDTVNHDKLISILREDVNDSTTLYLIRKFLRAGVMENGLAKANTIGMPQGGPLSPILSNVYLDKFDKELENRGLRFVRYADDSNIFVKSEMAANRVMKSVTSWLERKLFLKVSATKTKVVRPTDSNFLGFTYYKNSTEWKCRPTQRSKKNLYDKCRKELIRKKCVARPNAITFKKINQIMRGWINYYRIGSMKMFITKFGEWVRHKIRVIILKQWKKPETIYVNLQKLNRKLPYKFSDEKIYAVANTRLGLYKQANGNVVNFLLNDKILAMKKEERPGLVNPLTYYLG</sequence>
<evidence type="ECO:0000256" key="8">
    <source>
        <dbReference type="ARBA" id="ARBA00034120"/>
    </source>
</evidence>
<dbReference type="Pfam" id="PF08388">
    <property type="entry name" value="GIIM"/>
    <property type="match status" value="1"/>
</dbReference>
<keyword evidence="7" id="KW-0051">Antiviral defense</keyword>
<reference evidence="11 12" key="2">
    <citation type="submission" date="2007-09" db="EMBL/GenBank/DDBJ databases">
        <authorList>
            <person name="Fulton L."/>
            <person name="Clifton S."/>
            <person name="Fulton B."/>
            <person name="Xu J."/>
            <person name="Minx P."/>
            <person name="Pepin K.H."/>
            <person name="Johnson M."/>
            <person name="Thiruvilangam P."/>
            <person name="Bhonagiri V."/>
            <person name="Nash W.E."/>
            <person name="Mardis E.R."/>
            <person name="Wilson R.K."/>
        </authorList>
    </citation>
    <scope>NUCLEOTIDE SEQUENCE [LARGE SCALE GENOMIC DNA]</scope>
    <source>
        <strain evidence="11 12">DSM 3991</strain>
    </source>
</reference>
<dbReference type="eggNOG" id="COG3344">
    <property type="taxonomic scope" value="Bacteria"/>
</dbReference>